<comment type="caution">
    <text evidence="1">The sequence shown here is derived from an EMBL/GenBank/DDBJ whole genome shotgun (WGS) entry which is preliminary data.</text>
</comment>
<sequence length="63" mass="7621">MIKRWIRKFIRKELQAILREDAERRAEYLAEVDRFVDAICPPREGASLSEINRRYSDRRKDAL</sequence>
<protein>
    <submittedName>
        <fullName evidence="1">Uncharacterized protein</fullName>
    </submittedName>
</protein>
<dbReference type="AlphaFoldDB" id="A0A920CJ75"/>
<dbReference type="EMBL" id="BORR01000017">
    <property type="protein sequence ID" value="GIO39099.1"/>
    <property type="molecule type" value="Genomic_DNA"/>
</dbReference>
<gene>
    <name evidence="1" type="ORF">J41TS12_39600</name>
</gene>
<evidence type="ECO:0000313" key="1">
    <source>
        <dbReference type="EMBL" id="GIO39099.1"/>
    </source>
</evidence>
<proteinExistence type="predicted"/>
<reference evidence="1 2" key="1">
    <citation type="submission" date="2021-03" db="EMBL/GenBank/DDBJ databases">
        <title>Antimicrobial resistance genes in bacteria isolated from Japanese honey, and their potential for conferring macrolide and lincosamide resistance in the American foulbrood pathogen Paenibacillus larvae.</title>
        <authorList>
            <person name="Okamoto M."/>
            <person name="Kumagai M."/>
            <person name="Kanamori H."/>
            <person name="Takamatsu D."/>
        </authorList>
    </citation>
    <scope>NUCLEOTIDE SEQUENCE [LARGE SCALE GENOMIC DNA]</scope>
    <source>
        <strain evidence="1 2">J41TS12</strain>
    </source>
</reference>
<organism evidence="1 2">
    <name type="scientific">Paenibacillus antibioticophila</name>
    <dbReference type="NCBI Taxonomy" id="1274374"/>
    <lineage>
        <taxon>Bacteria</taxon>
        <taxon>Bacillati</taxon>
        <taxon>Bacillota</taxon>
        <taxon>Bacilli</taxon>
        <taxon>Bacillales</taxon>
        <taxon>Paenibacillaceae</taxon>
        <taxon>Paenibacillus</taxon>
    </lineage>
</organism>
<dbReference type="Proteomes" id="UP000681162">
    <property type="component" value="Unassembled WGS sequence"/>
</dbReference>
<accession>A0A920CJ75</accession>
<name>A0A920CJ75_9BACL</name>
<evidence type="ECO:0000313" key="2">
    <source>
        <dbReference type="Proteomes" id="UP000681162"/>
    </source>
</evidence>
<dbReference type="RefSeq" id="WP_212942053.1">
    <property type="nucleotide sequence ID" value="NZ_BORR01000017.1"/>
</dbReference>
<keyword evidence="2" id="KW-1185">Reference proteome</keyword>